<proteinExistence type="inferred from homology"/>
<feature type="transmembrane region" description="Helical" evidence="13">
    <location>
        <begin position="81"/>
        <end position="109"/>
    </location>
</feature>
<feature type="domain" description="Cytochrome b561 bacterial/Ni-hydrogenase" evidence="14">
    <location>
        <begin position="1"/>
        <end position="166"/>
    </location>
</feature>
<comment type="subcellular location">
    <subcellularLocation>
        <location evidence="2">Cell membrane</location>
        <topology evidence="2">Multi-pass membrane protein</topology>
    </subcellularLocation>
</comment>
<dbReference type="InterPro" id="IPR052168">
    <property type="entry name" value="Cytochrome_b561_oxidase"/>
</dbReference>
<evidence type="ECO:0000256" key="3">
    <source>
        <dbReference type="ARBA" id="ARBA00022448"/>
    </source>
</evidence>
<sequence>MKFLHWLIALLIFVQFALGWLAASWHLSPTKLTLFVLHKSTGIVVLALVVIRLLCRLATPTPPLPADMPAWERMAAHASHVLLYLLMFGIPLTGWVINSAAGIPFRIFWRLPLPAIVAADKNTASLAALVHFSLGLALALLLIVHVGAALRHHFIQRDNVLTRMLPTRANPR</sequence>
<dbReference type="InterPro" id="IPR016174">
    <property type="entry name" value="Di-haem_cyt_TM"/>
</dbReference>
<name>A0ABU8VV44_9BURK</name>
<keyword evidence="7" id="KW-0479">Metal-binding</keyword>
<gene>
    <name evidence="15" type="ORF">WKW80_06540</name>
</gene>
<evidence type="ECO:0000313" key="16">
    <source>
        <dbReference type="Proteomes" id="UP001363010"/>
    </source>
</evidence>
<evidence type="ECO:0000256" key="6">
    <source>
        <dbReference type="ARBA" id="ARBA00022692"/>
    </source>
</evidence>
<evidence type="ECO:0000256" key="2">
    <source>
        <dbReference type="ARBA" id="ARBA00004651"/>
    </source>
</evidence>
<keyword evidence="16" id="KW-1185">Reference proteome</keyword>
<evidence type="ECO:0000256" key="10">
    <source>
        <dbReference type="ARBA" id="ARBA00023004"/>
    </source>
</evidence>
<feature type="transmembrane region" description="Helical" evidence="13">
    <location>
        <begin position="129"/>
        <end position="150"/>
    </location>
</feature>
<dbReference type="PANTHER" id="PTHR30529">
    <property type="entry name" value="CYTOCHROME B561"/>
    <property type="match status" value="1"/>
</dbReference>
<keyword evidence="10" id="KW-0408">Iron</keyword>
<comment type="cofactor">
    <cofactor evidence="1">
        <name>heme b</name>
        <dbReference type="ChEBI" id="CHEBI:60344"/>
    </cofactor>
</comment>
<comment type="similarity">
    <text evidence="12">Belongs to the cytochrome b561 family.</text>
</comment>
<keyword evidence="3" id="KW-0813">Transport</keyword>
<evidence type="ECO:0000256" key="4">
    <source>
        <dbReference type="ARBA" id="ARBA00022475"/>
    </source>
</evidence>
<keyword evidence="9 13" id="KW-1133">Transmembrane helix</keyword>
<dbReference type="RefSeq" id="WP_340362732.1">
    <property type="nucleotide sequence ID" value="NZ_JBBKZV010000002.1"/>
</dbReference>
<evidence type="ECO:0000256" key="7">
    <source>
        <dbReference type="ARBA" id="ARBA00022723"/>
    </source>
</evidence>
<evidence type="ECO:0000256" key="12">
    <source>
        <dbReference type="ARBA" id="ARBA00037975"/>
    </source>
</evidence>
<keyword evidence="8" id="KW-0249">Electron transport</keyword>
<keyword evidence="11 13" id="KW-0472">Membrane</keyword>
<dbReference type="InterPro" id="IPR011577">
    <property type="entry name" value="Cyt_b561_bac/Ni-Hgenase"/>
</dbReference>
<evidence type="ECO:0000256" key="5">
    <source>
        <dbReference type="ARBA" id="ARBA00022617"/>
    </source>
</evidence>
<keyword evidence="4" id="KW-1003">Cell membrane</keyword>
<dbReference type="SUPFAM" id="SSF81342">
    <property type="entry name" value="Transmembrane di-heme cytochromes"/>
    <property type="match status" value="1"/>
</dbReference>
<dbReference type="EMBL" id="JBBKZV010000002">
    <property type="protein sequence ID" value="MEJ8821695.1"/>
    <property type="molecule type" value="Genomic_DNA"/>
</dbReference>
<evidence type="ECO:0000256" key="11">
    <source>
        <dbReference type="ARBA" id="ARBA00023136"/>
    </source>
</evidence>
<evidence type="ECO:0000313" key="15">
    <source>
        <dbReference type="EMBL" id="MEJ8821695.1"/>
    </source>
</evidence>
<organism evidence="15 16">
    <name type="scientific">Variovorax humicola</name>
    <dbReference type="NCBI Taxonomy" id="1769758"/>
    <lineage>
        <taxon>Bacteria</taxon>
        <taxon>Pseudomonadati</taxon>
        <taxon>Pseudomonadota</taxon>
        <taxon>Betaproteobacteria</taxon>
        <taxon>Burkholderiales</taxon>
        <taxon>Comamonadaceae</taxon>
        <taxon>Variovorax</taxon>
    </lineage>
</organism>
<reference evidence="15 16" key="1">
    <citation type="submission" date="2024-03" db="EMBL/GenBank/DDBJ databases">
        <title>Novel species of the genus Variovorax.</title>
        <authorList>
            <person name="Liu Q."/>
            <person name="Xin Y.-H."/>
        </authorList>
    </citation>
    <scope>NUCLEOTIDE SEQUENCE [LARGE SCALE GENOMIC DNA]</scope>
    <source>
        <strain evidence="15 16">KACC 18501</strain>
    </source>
</reference>
<keyword evidence="6 13" id="KW-0812">Transmembrane</keyword>
<evidence type="ECO:0000256" key="1">
    <source>
        <dbReference type="ARBA" id="ARBA00001970"/>
    </source>
</evidence>
<evidence type="ECO:0000259" key="14">
    <source>
        <dbReference type="Pfam" id="PF01292"/>
    </source>
</evidence>
<evidence type="ECO:0000256" key="13">
    <source>
        <dbReference type="SAM" id="Phobius"/>
    </source>
</evidence>
<comment type="caution">
    <text evidence="15">The sequence shown here is derived from an EMBL/GenBank/DDBJ whole genome shotgun (WGS) entry which is preliminary data.</text>
</comment>
<keyword evidence="5" id="KW-0349">Heme</keyword>
<dbReference type="Pfam" id="PF01292">
    <property type="entry name" value="Ni_hydr_CYTB"/>
    <property type="match status" value="1"/>
</dbReference>
<accession>A0ABU8VV44</accession>
<evidence type="ECO:0000256" key="8">
    <source>
        <dbReference type="ARBA" id="ARBA00022982"/>
    </source>
</evidence>
<dbReference type="Proteomes" id="UP001363010">
    <property type="component" value="Unassembled WGS sequence"/>
</dbReference>
<feature type="transmembrane region" description="Helical" evidence="13">
    <location>
        <begin position="35"/>
        <end position="55"/>
    </location>
</feature>
<dbReference type="PANTHER" id="PTHR30529:SF1">
    <property type="entry name" value="CYTOCHROME B561 HOMOLOG 2"/>
    <property type="match status" value="1"/>
</dbReference>
<protein>
    <submittedName>
        <fullName evidence="15">Cytochrome b</fullName>
    </submittedName>
</protein>
<evidence type="ECO:0000256" key="9">
    <source>
        <dbReference type="ARBA" id="ARBA00022989"/>
    </source>
</evidence>